<dbReference type="PANTHER" id="PTHR45737:SF6">
    <property type="entry name" value="VON WILLEBRAND FACTOR A DOMAIN-CONTAINING PROTEIN 5A"/>
    <property type="match status" value="1"/>
</dbReference>
<feature type="domain" description="VIT" evidence="1">
    <location>
        <begin position="14"/>
        <end position="142"/>
    </location>
</feature>
<dbReference type="Pfam" id="PF08487">
    <property type="entry name" value="VIT"/>
    <property type="match status" value="1"/>
</dbReference>
<gene>
    <name evidence="2" type="ORF">GCM10011452_38410</name>
</gene>
<keyword evidence="3" id="KW-1185">Reference proteome</keyword>
<dbReference type="InterPro" id="IPR036465">
    <property type="entry name" value="vWFA_dom_sf"/>
</dbReference>
<protein>
    <recommendedName>
        <fullName evidence="1">VIT domain-containing protein</fullName>
    </recommendedName>
</protein>
<accession>A0A918J7H3</accession>
<dbReference type="SMART" id="SM00609">
    <property type="entry name" value="VIT"/>
    <property type="match status" value="1"/>
</dbReference>
<dbReference type="RefSeq" id="WP_189635492.1">
    <property type="nucleotide sequence ID" value="NZ_BMYQ01000029.1"/>
</dbReference>
<evidence type="ECO:0000259" key="1">
    <source>
        <dbReference type="PROSITE" id="PS51468"/>
    </source>
</evidence>
<dbReference type="CDD" id="cd00198">
    <property type="entry name" value="vWFA"/>
    <property type="match status" value="1"/>
</dbReference>
<dbReference type="AlphaFoldDB" id="A0A918J7H3"/>
<organism evidence="2 3">
    <name type="scientific">Gemmobacter lanyuensis</name>
    <dbReference type="NCBI Taxonomy" id="1054497"/>
    <lineage>
        <taxon>Bacteria</taxon>
        <taxon>Pseudomonadati</taxon>
        <taxon>Pseudomonadota</taxon>
        <taxon>Alphaproteobacteria</taxon>
        <taxon>Rhodobacterales</taxon>
        <taxon>Paracoccaceae</taxon>
        <taxon>Gemmobacter</taxon>
    </lineage>
</organism>
<dbReference type="InterPro" id="IPR013694">
    <property type="entry name" value="VIT"/>
</dbReference>
<dbReference type="Proteomes" id="UP000628984">
    <property type="component" value="Unassembled WGS sequence"/>
</dbReference>
<dbReference type="EMBL" id="BMYQ01000029">
    <property type="protein sequence ID" value="GGW47174.1"/>
    <property type="molecule type" value="Genomic_DNA"/>
</dbReference>
<evidence type="ECO:0000313" key="2">
    <source>
        <dbReference type="EMBL" id="GGW47174.1"/>
    </source>
</evidence>
<dbReference type="Gene3D" id="3.40.50.410">
    <property type="entry name" value="von Willebrand factor, type A domain"/>
    <property type="match status" value="1"/>
</dbReference>
<comment type="caution">
    <text evidence="2">The sequence shown here is derived from an EMBL/GenBank/DDBJ whole genome shotgun (WGS) entry which is preliminary data.</text>
</comment>
<dbReference type="PANTHER" id="PTHR45737">
    <property type="entry name" value="VON WILLEBRAND FACTOR A DOMAIN-CONTAINING PROTEIN 5A"/>
    <property type="match status" value="1"/>
</dbReference>
<sequence>MQVTALSHSLETLHDGLTTFSDGVPTPMPLAATTIAVQIQAGLAIVRTTRSFRNVEDTPIEAVMTFPVGFDATVTELAATIDGRRLLGAVQQQSEARATYEAALDEGRLSILHEEALRGIHILSLGALPPGAEVAVELEQVMPLVAVDGMPFLRLPMTAGQLYGTSPLIAIDDLVTSGAVRHVAALSVSVDAGRAVLHGQPLAPDTTVEILQNRAVELRIEGGIFGQHCGKASDGRLVQVALEPVASGEAALDLHVIVDRSGSTGSRVRDGAESVWEAMRNGLSQELARLRISDRITLWQFDDRCEELGSAQGPACARLAGRLEGPRGGTELAGAIRAALEKGARDILVLTDGQTWAHQVEELKGTGPRISAILAGPGSLDANIGHLCSMTGGQVLYAPGRDVASALRTAFVTLRQHGSSVKGEVDGTGPKMITTLRGGVRIRAEWSEEAGKSHPGATAIGRFAAALALPLLSEDEARALAVSHSLCTHLTSLVLVDDAGEATEAFAQMRKVPLMESMVWSDPAVSMSMSVIDLDEGEQEASQTQSQRSRTTVRAHPVIDAQPAPFIHQHAPIRPSITSIQNLLSKLGLSWPKDSNKDDKKDPTEQLFAGFDWKVHGQALLAGNFSILTGSQQEAVAQLEERILAEQRKQGGKAVLTLDARIIALGIIAHRFRDRGANDFARQALQDAPLWALSVG</sequence>
<dbReference type="PROSITE" id="PS51468">
    <property type="entry name" value="VIT"/>
    <property type="match status" value="1"/>
</dbReference>
<proteinExistence type="predicted"/>
<name>A0A918J7H3_9RHOB</name>
<dbReference type="SUPFAM" id="SSF53300">
    <property type="entry name" value="vWA-like"/>
    <property type="match status" value="1"/>
</dbReference>
<reference evidence="2" key="1">
    <citation type="journal article" date="2014" name="Int. J. Syst. Evol. Microbiol.">
        <title>Complete genome sequence of Corynebacterium casei LMG S-19264T (=DSM 44701T), isolated from a smear-ripened cheese.</title>
        <authorList>
            <consortium name="US DOE Joint Genome Institute (JGI-PGF)"/>
            <person name="Walter F."/>
            <person name="Albersmeier A."/>
            <person name="Kalinowski J."/>
            <person name="Ruckert C."/>
        </authorList>
    </citation>
    <scope>NUCLEOTIDE SEQUENCE</scope>
    <source>
        <strain evidence="2">KCTC 23714</strain>
    </source>
</reference>
<evidence type="ECO:0000313" key="3">
    <source>
        <dbReference type="Proteomes" id="UP000628984"/>
    </source>
</evidence>
<reference evidence="2" key="2">
    <citation type="submission" date="2020-09" db="EMBL/GenBank/DDBJ databases">
        <authorList>
            <person name="Sun Q."/>
            <person name="Kim S."/>
        </authorList>
    </citation>
    <scope>NUCLEOTIDE SEQUENCE</scope>
    <source>
        <strain evidence="2">KCTC 23714</strain>
    </source>
</reference>